<feature type="compositionally biased region" description="Low complexity" evidence="1">
    <location>
        <begin position="84"/>
        <end position="93"/>
    </location>
</feature>
<keyword evidence="3" id="KW-1185">Reference proteome</keyword>
<reference evidence="2" key="1">
    <citation type="journal article" date="2020" name="Stud. Mycol.">
        <title>101 Dothideomycetes genomes: a test case for predicting lifestyles and emergence of pathogens.</title>
        <authorList>
            <person name="Haridas S."/>
            <person name="Albert R."/>
            <person name="Binder M."/>
            <person name="Bloem J."/>
            <person name="Labutti K."/>
            <person name="Salamov A."/>
            <person name="Andreopoulos B."/>
            <person name="Baker S."/>
            <person name="Barry K."/>
            <person name="Bills G."/>
            <person name="Bluhm B."/>
            <person name="Cannon C."/>
            <person name="Castanera R."/>
            <person name="Culley D."/>
            <person name="Daum C."/>
            <person name="Ezra D."/>
            <person name="Gonzalez J."/>
            <person name="Henrissat B."/>
            <person name="Kuo A."/>
            <person name="Liang C."/>
            <person name="Lipzen A."/>
            <person name="Lutzoni F."/>
            <person name="Magnuson J."/>
            <person name="Mondo S."/>
            <person name="Nolan M."/>
            <person name="Ohm R."/>
            <person name="Pangilinan J."/>
            <person name="Park H.-J."/>
            <person name="Ramirez L."/>
            <person name="Alfaro M."/>
            <person name="Sun H."/>
            <person name="Tritt A."/>
            <person name="Yoshinaga Y."/>
            <person name="Zwiers L.-H."/>
            <person name="Turgeon B."/>
            <person name="Goodwin S."/>
            <person name="Spatafora J."/>
            <person name="Crous P."/>
            <person name="Grigoriev I."/>
        </authorList>
    </citation>
    <scope>NUCLEOTIDE SEQUENCE</scope>
    <source>
        <strain evidence="2">CBS 109.77</strain>
    </source>
</reference>
<evidence type="ECO:0000313" key="2">
    <source>
        <dbReference type="EMBL" id="KAF2785820.1"/>
    </source>
</evidence>
<name>A0A6A6WP05_9PLEO</name>
<feature type="compositionally biased region" description="Pro residues" evidence="1">
    <location>
        <begin position="53"/>
        <end position="62"/>
    </location>
</feature>
<dbReference type="Proteomes" id="UP000799757">
    <property type="component" value="Unassembled WGS sequence"/>
</dbReference>
<dbReference type="AlphaFoldDB" id="A0A6A6WP05"/>
<sequence length="122" mass="12810">MTWPTTAHDSTHGSATSPRSIAPLLALARGRTGVDPDIDVDAPATTHTHTHAHPPPTPPQPPSACIGPHEPARRRTETKGPSYPSALALAASPRPDETAKPRLGGRTPGHVHWHSSSPLCTL</sequence>
<accession>A0A6A6WP05</accession>
<feature type="compositionally biased region" description="Polar residues" evidence="1">
    <location>
        <begin position="1"/>
        <end position="19"/>
    </location>
</feature>
<organism evidence="2 3">
    <name type="scientific">Melanomma pulvis-pyrius CBS 109.77</name>
    <dbReference type="NCBI Taxonomy" id="1314802"/>
    <lineage>
        <taxon>Eukaryota</taxon>
        <taxon>Fungi</taxon>
        <taxon>Dikarya</taxon>
        <taxon>Ascomycota</taxon>
        <taxon>Pezizomycotina</taxon>
        <taxon>Dothideomycetes</taxon>
        <taxon>Pleosporomycetidae</taxon>
        <taxon>Pleosporales</taxon>
        <taxon>Melanommataceae</taxon>
        <taxon>Melanomma</taxon>
    </lineage>
</organism>
<feature type="region of interest" description="Disordered" evidence="1">
    <location>
        <begin position="1"/>
        <end position="122"/>
    </location>
</feature>
<dbReference type="EMBL" id="MU002657">
    <property type="protein sequence ID" value="KAF2785820.1"/>
    <property type="molecule type" value="Genomic_DNA"/>
</dbReference>
<gene>
    <name evidence="2" type="ORF">K505DRAFT_368776</name>
</gene>
<protein>
    <submittedName>
        <fullName evidence="2">Uncharacterized protein</fullName>
    </submittedName>
</protein>
<proteinExistence type="predicted"/>
<evidence type="ECO:0000313" key="3">
    <source>
        <dbReference type="Proteomes" id="UP000799757"/>
    </source>
</evidence>
<evidence type="ECO:0000256" key="1">
    <source>
        <dbReference type="SAM" id="MobiDB-lite"/>
    </source>
</evidence>